<keyword evidence="6" id="KW-0675">Receptor</keyword>
<evidence type="ECO:0000256" key="1">
    <source>
        <dbReference type="ARBA" id="ARBA00004651"/>
    </source>
</evidence>
<feature type="transmembrane region" description="Helical" evidence="6">
    <location>
        <begin position="151"/>
        <end position="170"/>
    </location>
</feature>
<comment type="function">
    <text evidence="6">Gustatory receptor which mediates acceptance or avoidance behavior, depending on its substrates.</text>
</comment>
<dbReference type="GO" id="GO:0050909">
    <property type="term" value="P:sensory perception of taste"/>
    <property type="evidence" value="ECO:0007669"/>
    <property type="project" value="InterPro"/>
</dbReference>
<dbReference type="KEGG" id="foc:127751250"/>
<gene>
    <name evidence="8" type="primary">LOC127751250</name>
</gene>
<dbReference type="GO" id="GO:0005886">
    <property type="term" value="C:plasma membrane"/>
    <property type="evidence" value="ECO:0007669"/>
    <property type="project" value="UniProtKB-SubCell"/>
</dbReference>
<dbReference type="AlphaFoldDB" id="A0A9C6X799"/>
<evidence type="ECO:0000256" key="4">
    <source>
        <dbReference type="ARBA" id="ARBA00022989"/>
    </source>
</evidence>
<evidence type="ECO:0000256" key="6">
    <source>
        <dbReference type="RuleBase" id="RU363108"/>
    </source>
</evidence>
<organism evidence="7 8">
    <name type="scientific">Frankliniella occidentalis</name>
    <name type="common">Western flower thrips</name>
    <name type="synonym">Euthrips occidentalis</name>
    <dbReference type="NCBI Taxonomy" id="133901"/>
    <lineage>
        <taxon>Eukaryota</taxon>
        <taxon>Metazoa</taxon>
        <taxon>Ecdysozoa</taxon>
        <taxon>Arthropoda</taxon>
        <taxon>Hexapoda</taxon>
        <taxon>Insecta</taxon>
        <taxon>Pterygota</taxon>
        <taxon>Neoptera</taxon>
        <taxon>Paraneoptera</taxon>
        <taxon>Thysanoptera</taxon>
        <taxon>Terebrantia</taxon>
        <taxon>Thripoidea</taxon>
        <taxon>Thripidae</taxon>
        <taxon>Frankliniella</taxon>
    </lineage>
</organism>
<comment type="similarity">
    <text evidence="6">Belongs to the insect chemoreceptor superfamily. Gustatory receptor (GR) family.</text>
</comment>
<comment type="subcellular location">
    <subcellularLocation>
        <location evidence="1 6">Cell membrane</location>
        <topology evidence="1 6">Multi-pass membrane protein</topology>
    </subcellularLocation>
</comment>
<proteinExistence type="inferred from homology"/>
<evidence type="ECO:0000256" key="3">
    <source>
        <dbReference type="ARBA" id="ARBA00022692"/>
    </source>
</evidence>
<protein>
    <recommendedName>
        <fullName evidence="6">Gustatory receptor</fullName>
    </recommendedName>
</protein>
<dbReference type="InterPro" id="IPR013604">
    <property type="entry name" value="7TM_chemorcpt"/>
</dbReference>
<evidence type="ECO:0000256" key="5">
    <source>
        <dbReference type="ARBA" id="ARBA00023136"/>
    </source>
</evidence>
<keyword evidence="5 6" id="KW-0472">Membrane</keyword>
<dbReference type="Proteomes" id="UP000504606">
    <property type="component" value="Unplaced"/>
</dbReference>
<keyword evidence="2 6" id="KW-1003">Cell membrane</keyword>
<feature type="transmembrane region" description="Helical" evidence="6">
    <location>
        <begin position="256"/>
        <end position="278"/>
    </location>
</feature>
<dbReference type="RefSeq" id="XP_052130404.1">
    <property type="nucleotide sequence ID" value="XM_052274444.1"/>
</dbReference>
<accession>A0A9C6X799</accession>
<keyword evidence="4 6" id="KW-1133">Transmembrane helix</keyword>
<dbReference type="OrthoDB" id="10597191at2759"/>
<keyword evidence="7" id="KW-1185">Reference proteome</keyword>
<dbReference type="GeneID" id="127751250"/>
<feature type="transmembrane region" description="Helical" evidence="6">
    <location>
        <begin position="290"/>
        <end position="309"/>
    </location>
</feature>
<keyword evidence="3 6" id="KW-0812">Transmembrane</keyword>
<name>A0A9C6X799_FRAOC</name>
<feature type="transmembrane region" description="Helical" evidence="6">
    <location>
        <begin position="182"/>
        <end position="199"/>
    </location>
</feature>
<dbReference type="Pfam" id="PF08395">
    <property type="entry name" value="7tm_7"/>
    <property type="match status" value="1"/>
</dbReference>
<feature type="transmembrane region" description="Helical" evidence="6">
    <location>
        <begin position="365"/>
        <end position="385"/>
    </location>
</feature>
<evidence type="ECO:0000256" key="2">
    <source>
        <dbReference type="ARBA" id="ARBA00022475"/>
    </source>
</evidence>
<dbReference type="GO" id="GO:0007165">
    <property type="term" value="P:signal transduction"/>
    <property type="evidence" value="ECO:0007669"/>
    <property type="project" value="UniProtKB-KW"/>
</dbReference>
<sequence length="386" mass="42985">MNALVVRLMANKATPAPSVVSRNSLQDAVEPVYSVMRLFAAWPAKRPKGGRGSVLTRALLLSVQVACLLLVGYEWVGVLQDRVRYMRRGAGVTRTVLAIQFLLYLAMFFTLPLMWRDAARLPPVWEGWSHVQARLERVCGGRLAASRALSWRLAVLLLLLWPPIVAVPLMLLPEAEMPVRQAWFYAYPTLVTFSLKLLWMRLFTALRHAAELLVSSFRTESRDWSRPDAAARLRTYRELWSSLSGIMQDIGVRGGLSLLCVQAIQVLSLLVCFVHIVISCLEGFTPAGLWIVSLTLTNATTMVALSNAAHSVAHLMREIGSLLETTSTVGLTTAVDYEMLVLRDTLAHKHAAVRLCGFVTVDRELVGEVLVVMMTYLMVLLQFALL</sequence>
<reference evidence="8" key="1">
    <citation type="submission" date="2025-08" db="UniProtKB">
        <authorList>
            <consortium name="RefSeq"/>
        </authorList>
    </citation>
    <scope>IDENTIFICATION</scope>
    <source>
        <tissue evidence="8">Whole organism</tissue>
    </source>
</reference>
<keyword evidence="6" id="KW-0807">Transducer</keyword>
<evidence type="ECO:0000313" key="8">
    <source>
        <dbReference type="RefSeq" id="XP_052130404.1"/>
    </source>
</evidence>
<feature type="transmembrane region" description="Helical" evidence="6">
    <location>
        <begin position="96"/>
        <end position="115"/>
    </location>
</feature>
<feature type="transmembrane region" description="Helical" evidence="6">
    <location>
        <begin position="54"/>
        <end position="76"/>
    </location>
</feature>
<evidence type="ECO:0000313" key="7">
    <source>
        <dbReference type="Proteomes" id="UP000504606"/>
    </source>
</evidence>